<dbReference type="Gramene" id="LPERR07G00910.3">
    <property type="protein sequence ID" value="LPERR07G00910.3"/>
    <property type="gene ID" value="LPERR07G00910"/>
</dbReference>
<keyword evidence="2" id="KW-1185">Reference proteome</keyword>
<dbReference type="Gene3D" id="1.10.510.10">
    <property type="entry name" value="Transferase(Phosphotransferase) domain 1"/>
    <property type="match status" value="1"/>
</dbReference>
<reference evidence="1 2" key="1">
    <citation type="submission" date="2012-08" db="EMBL/GenBank/DDBJ databases">
        <title>Oryza genome evolution.</title>
        <authorList>
            <person name="Wing R.A."/>
        </authorList>
    </citation>
    <scope>NUCLEOTIDE SEQUENCE</scope>
</reference>
<evidence type="ECO:0000313" key="1">
    <source>
        <dbReference type="EnsemblPlants" id="LPERR07G00910.2"/>
    </source>
</evidence>
<name>A0A0D9WUU8_9ORYZ</name>
<dbReference type="eggNOG" id="KOG0592">
    <property type="taxonomic scope" value="Eukaryota"/>
</dbReference>
<organism evidence="1 2">
    <name type="scientific">Leersia perrieri</name>
    <dbReference type="NCBI Taxonomy" id="77586"/>
    <lineage>
        <taxon>Eukaryota</taxon>
        <taxon>Viridiplantae</taxon>
        <taxon>Streptophyta</taxon>
        <taxon>Embryophyta</taxon>
        <taxon>Tracheophyta</taxon>
        <taxon>Spermatophyta</taxon>
        <taxon>Magnoliopsida</taxon>
        <taxon>Liliopsida</taxon>
        <taxon>Poales</taxon>
        <taxon>Poaceae</taxon>
        <taxon>BOP clade</taxon>
        <taxon>Oryzoideae</taxon>
        <taxon>Oryzeae</taxon>
        <taxon>Oryzinae</taxon>
        <taxon>Leersia</taxon>
    </lineage>
</organism>
<dbReference type="HOGENOM" id="CLU_1172163_0_0_1"/>
<dbReference type="AlphaFoldDB" id="A0A0D9WUU8"/>
<protein>
    <recommendedName>
        <fullName evidence="3">Protein kinase domain-containing protein</fullName>
    </recommendedName>
</protein>
<dbReference type="InterPro" id="IPR011009">
    <property type="entry name" value="Kinase-like_dom_sf"/>
</dbReference>
<dbReference type="Proteomes" id="UP000032180">
    <property type="component" value="Chromosome 7"/>
</dbReference>
<dbReference type="SUPFAM" id="SSF56112">
    <property type="entry name" value="Protein kinase-like (PK-like)"/>
    <property type="match status" value="1"/>
</dbReference>
<evidence type="ECO:0000313" key="2">
    <source>
        <dbReference type="Proteomes" id="UP000032180"/>
    </source>
</evidence>
<dbReference type="Gramene" id="LPERR07G00910.2">
    <property type="protein sequence ID" value="LPERR07G00910.2"/>
    <property type="gene ID" value="LPERR07G00910"/>
</dbReference>
<reference evidence="1" key="3">
    <citation type="submission" date="2015-04" db="UniProtKB">
        <authorList>
            <consortium name="EnsemblPlants"/>
        </authorList>
    </citation>
    <scope>IDENTIFICATION</scope>
</reference>
<evidence type="ECO:0008006" key="3">
    <source>
        <dbReference type="Google" id="ProtNLM"/>
    </source>
</evidence>
<dbReference type="EnsemblPlants" id="LPERR07G00910.3">
    <property type="protein sequence ID" value="LPERR07G00910.3"/>
    <property type="gene ID" value="LPERR07G00910"/>
</dbReference>
<dbReference type="STRING" id="77586.A0A0D9WUU8"/>
<dbReference type="EnsemblPlants" id="LPERR07G00910.2">
    <property type="protein sequence ID" value="LPERR07G00910.2"/>
    <property type="gene ID" value="LPERR07G00910"/>
</dbReference>
<proteinExistence type="predicted"/>
<accession>A0A0D9WUU8</accession>
<reference evidence="1 2" key="2">
    <citation type="submission" date="2013-12" db="EMBL/GenBank/DDBJ databases">
        <authorList>
            <person name="Yu Y."/>
            <person name="Lee S."/>
            <person name="de Baynast K."/>
            <person name="Wissotski M."/>
            <person name="Liu L."/>
            <person name="Talag J."/>
            <person name="Goicoechea J."/>
            <person name="Angelova A."/>
            <person name="Jetty R."/>
            <person name="Kudrna D."/>
            <person name="Golser W."/>
            <person name="Rivera L."/>
            <person name="Zhang J."/>
            <person name="Wing R."/>
        </authorList>
    </citation>
    <scope>NUCLEOTIDE SEQUENCE</scope>
</reference>
<sequence>MQRVVAASPRAALERSAQRRLHHAAAGWELDQLGFPRTNPYAAKEKKNSQDGFEACFPLTVVVRCEDDMPCEEAPMRRAVCKLQLLCYRYELQATEELCTVKLHGLRYTFLATADISIANSGEEGIPAYITLVVISPIPMSMMERFMSHNSEELFDQIVRKGRLPDDEARFYAAEIVDILECLHNVNLIHQDAKAASMEDMVTKTGLTLTEIINLEQLPVIVSNSLFSSQVSCSFSIVNLLKKNS</sequence>